<dbReference type="InterPro" id="IPR036322">
    <property type="entry name" value="WD40_repeat_dom_sf"/>
</dbReference>
<feature type="repeat" description="WD" evidence="12">
    <location>
        <begin position="623"/>
        <end position="655"/>
    </location>
</feature>
<dbReference type="PANTHER" id="PTHR12442">
    <property type="entry name" value="DYNEIN INTERMEDIATE CHAIN"/>
    <property type="match status" value="1"/>
</dbReference>
<dbReference type="GO" id="GO:0045503">
    <property type="term" value="F:dynein light chain binding"/>
    <property type="evidence" value="ECO:0007669"/>
    <property type="project" value="TreeGrafter"/>
</dbReference>
<evidence type="ECO:0000256" key="12">
    <source>
        <dbReference type="PROSITE-ProRule" id="PRU00221"/>
    </source>
</evidence>
<evidence type="ECO:0000256" key="8">
    <source>
        <dbReference type="ARBA" id="ARBA00023273"/>
    </source>
</evidence>
<feature type="repeat" description="WD" evidence="12">
    <location>
        <begin position="666"/>
        <end position="701"/>
    </location>
</feature>
<dbReference type="SUPFAM" id="SSF50978">
    <property type="entry name" value="WD40 repeat-like"/>
    <property type="match status" value="1"/>
</dbReference>
<keyword evidence="5" id="KW-0282">Flagellum</keyword>
<dbReference type="OMA" id="VFVWSIK"/>
<evidence type="ECO:0000256" key="7">
    <source>
        <dbReference type="ARBA" id="ARBA00023212"/>
    </source>
</evidence>
<keyword evidence="14" id="KW-1185">Reference proteome</keyword>
<evidence type="ECO:0000256" key="11">
    <source>
        <dbReference type="ARBA" id="ARBA00041557"/>
    </source>
</evidence>
<reference evidence="13" key="1">
    <citation type="submission" date="2025-08" db="UniProtKB">
        <authorList>
            <consortium name="Ensembl"/>
        </authorList>
    </citation>
    <scope>IDENTIFICATION</scope>
</reference>
<keyword evidence="6" id="KW-0969">Cilium</keyword>
<gene>
    <name evidence="13" type="primary">DNAI4</name>
    <name evidence="13" type="synonym">dnai4</name>
</gene>
<dbReference type="GO" id="GO:0120293">
    <property type="term" value="C:dynein axonemal particle"/>
    <property type="evidence" value="ECO:0007669"/>
    <property type="project" value="UniProtKB-SubCell"/>
</dbReference>
<name>A0A8C4ZQ22_GADMO</name>
<keyword evidence="2" id="KW-0963">Cytoplasm</keyword>
<accession>A0A8C4ZQ22</accession>
<dbReference type="Gene3D" id="2.130.10.10">
    <property type="entry name" value="YVTN repeat-like/Quinoprotein amine dehydrogenase"/>
    <property type="match status" value="2"/>
</dbReference>
<dbReference type="GO" id="GO:0003341">
    <property type="term" value="P:cilium movement"/>
    <property type="evidence" value="ECO:0007669"/>
    <property type="project" value="Ensembl"/>
</dbReference>
<keyword evidence="4" id="KW-0677">Repeat</keyword>
<dbReference type="GeneTree" id="ENSGT00940000156209"/>
<evidence type="ECO:0000313" key="14">
    <source>
        <dbReference type="Proteomes" id="UP000694546"/>
    </source>
</evidence>
<comment type="subcellular location">
    <subcellularLocation>
        <location evidence="1">Cytoplasm</location>
        <location evidence="1">Cytoskeleton</location>
        <location evidence="1">Flagellum axoneme</location>
    </subcellularLocation>
    <subcellularLocation>
        <location evidence="9">Dynein axonemal particle</location>
    </subcellularLocation>
</comment>
<dbReference type="InterPro" id="IPR050687">
    <property type="entry name" value="Dynein_IC"/>
</dbReference>
<protein>
    <recommendedName>
        <fullName evidence="10">Dynein axonemal intermediate chain 4</fullName>
    </recommendedName>
    <alternativeName>
        <fullName evidence="11">WD repeat-containing protein 78</fullName>
    </alternativeName>
</protein>
<evidence type="ECO:0000256" key="1">
    <source>
        <dbReference type="ARBA" id="ARBA00004611"/>
    </source>
</evidence>
<dbReference type="SMART" id="SM00320">
    <property type="entry name" value="WD40"/>
    <property type="match status" value="6"/>
</dbReference>
<dbReference type="GO" id="GO:0005858">
    <property type="term" value="C:axonemal dynein complex"/>
    <property type="evidence" value="ECO:0007669"/>
    <property type="project" value="TreeGrafter"/>
</dbReference>
<dbReference type="InterPro" id="IPR015943">
    <property type="entry name" value="WD40/YVTN_repeat-like_dom_sf"/>
</dbReference>
<sequence>MQLVSLCFNNVPLGLICYKNSDTRSCQDKATLRFINCNEKLLQILLQVFDEKGEDVTPKLLFQPDPGSIPIKHKNILANDASAGTSSGFLSTLFQSTANTSFSMPFNRSFLGSSTVSRSSQSTMESLTEDIEDPASKRDIHITHLECHGKREEVQEEWSEDMLDDIVDCYITETDTITLLEMPGVSVSVDAEDADAVRERNRIYAELCQNRIGNDKYMDRSMQTFNGVSKTKKTQTDKVNMVDAASMATVWDLYDSFCGGDQEGTLPAEDPMVDKLGFPEAAMGAQGEPEKTPSLVNTSSFASTASSRMETEIFLVRVEDEPDPALILNSESFRHSLLVMERTVLANVYQPRLAAYRQLPALVPALELNDEPDQDGGVAKPKIKVPSGEERIESPLPPVLELLWGFSCDLTTGHEVSCMAWNKKCQDLLAVGYSHSKDSEEGLVCCWSLKNITWPECVFRCQSSVTALDFSASRPNLLAVGLQDGCIALYNLSSPEKSPGTSENVHKHVWPLQQLRWTYQEQGFSREEKQEVLISVSGDGLVSQWTQHKRLDCTDLMQLKRTGVEKKRVGEKERNQDLFISKLTPGLCFDFHPVESSLYLVGTEEGNIHACSSSNHEQYLETYQGHTQPVHRVTWSPFSADVFLSCSSDWSIRLWRRGIYKSVLDLTSTYSGVYDVAWSPRRATVFAAVKQGQVEVWDLESSILDPLIVYSAQPGSKLTSVLFTANTDGLLVGDSTGMVSVYQLQNITMAEDTQEDTLEDIINSSLAKQL</sequence>
<keyword evidence="7" id="KW-0206">Cytoskeleton</keyword>
<evidence type="ECO:0000256" key="10">
    <source>
        <dbReference type="ARBA" id="ARBA00040002"/>
    </source>
</evidence>
<evidence type="ECO:0000256" key="3">
    <source>
        <dbReference type="ARBA" id="ARBA00022574"/>
    </source>
</evidence>
<evidence type="ECO:0000256" key="9">
    <source>
        <dbReference type="ARBA" id="ARBA00024190"/>
    </source>
</evidence>
<reference evidence="13" key="2">
    <citation type="submission" date="2025-09" db="UniProtKB">
        <authorList>
            <consortium name="Ensembl"/>
        </authorList>
    </citation>
    <scope>IDENTIFICATION</scope>
</reference>
<keyword evidence="8" id="KW-0966">Cell projection</keyword>
<evidence type="ECO:0000313" key="13">
    <source>
        <dbReference type="Ensembl" id="ENSGMOP00000016756.2"/>
    </source>
</evidence>
<evidence type="ECO:0000256" key="2">
    <source>
        <dbReference type="ARBA" id="ARBA00022490"/>
    </source>
</evidence>
<organism evidence="13 14">
    <name type="scientific">Gadus morhua</name>
    <name type="common">Atlantic cod</name>
    <dbReference type="NCBI Taxonomy" id="8049"/>
    <lineage>
        <taxon>Eukaryota</taxon>
        <taxon>Metazoa</taxon>
        <taxon>Chordata</taxon>
        <taxon>Craniata</taxon>
        <taxon>Vertebrata</taxon>
        <taxon>Euteleostomi</taxon>
        <taxon>Actinopterygii</taxon>
        <taxon>Neopterygii</taxon>
        <taxon>Teleostei</taxon>
        <taxon>Neoteleostei</taxon>
        <taxon>Acanthomorphata</taxon>
        <taxon>Zeiogadaria</taxon>
        <taxon>Gadariae</taxon>
        <taxon>Gadiformes</taxon>
        <taxon>Gadoidei</taxon>
        <taxon>Gadidae</taxon>
        <taxon>Gadus</taxon>
    </lineage>
</organism>
<evidence type="ECO:0000256" key="4">
    <source>
        <dbReference type="ARBA" id="ARBA00022737"/>
    </source>
</evidence>
<proteinExistence type="predicted"/>
<dbReference type="InterPro" id="IPR001680">
    <property type="entry name" value="WD40_rpt"/>
</dbReference>
<keyword evidence="3 12" id="KW-0853">WD repeat</keyword>
<evidence type="ECO:0000256" key="5">
    <source>
        <dbReference type="ARBA" id="ARBA00022846"/>
    </source>
</evidence>
<dbReference type="GO" id="GO:0045504">
    <property type="term" value="F:dynein heavy chain binding"/>
    <property type="evidence" value="ECO:0007669"/>
    <property type="project" value="TreeGrafter"/>
</dbReference>
<dbReference type="PROSITE" id="PS50294">
    <property type="entry name" value="WD_REPEATS_REGION"/>
    <property type="match status" value="1"/>
</dbReference>
<dbReference type="PANTHER" id="PTHR12442:SF12">
    <property type="entry name" value="DYNEIN AXONEMAL INTERMEDIATE CHAIN 4"/>
    <property type="match status" value="1"/>
</dbReference>
<evidence type="ECO:0000256" key="6">
    <source>
        <dbReference type="ARBA" id="ARBA00023069"/>
    </source>
</evidence>
<dbReference type="Ensembl" id="ENSGMOT00000017175.2">
    <property type="protein sequence ID" value="ENSGMOP00000016756.2"/>
    <property type="gene ID" value="ENSGMOG00000015481.2"/>
</dbReference>
<dbReference type="PROSITE" id="PS50082">
    <property type="entry name" value="WD_REPEATS_2"/>
    <property type="match status" value="2"/>
</dbReference>
<dbReference type="Proteomes" id="UP000694546">
    <property type="component" value="Chromosome 12"/>
</dbReference>
<dbReference type="Pfam" id="PF00400">
    <property type="entry name" value="WD40"/>
    <property type="match status" value="1"/>
</dbReference>
<dbReference type="AlphaFoldDB" id="A0A8C4ZQ22"/>